<evidence type="ECO:0000259" key="13">
    <source>
        <dbReference type="PROSITE" id="PS51194"/>
    </source>
</evidence>
<dbReference type="InterPro" id="IPR009057">
    <property type="entry name" value="Homeodomain-like_sf"/>
</dbReference>
<dbReference type="PANTHER" id="PTHR45623">
    <property type="entry name" value="CHROMODOMAIN-HELICASE-DNA-BINDING PROTEIN 3-RELATED-RELATED"/>
    <property type="match status" value="1"/>
</dbReference>
<keyword evidence="8" id="KW-0238">DNA-binding</keyword>
<feature type="domain" description="Helicase ATP-binding" evidence="12">
    <location>
        <begin position="133"/>
        <end position="298"/>
    </location>
</feature>
<dbReference type="SMART" id="SM00490">
    <property type="entry name" value="HELICc"/>
    <property type="match status" value="1"/>
</dbReference>
<keyword evidence="9" id="KW-0539">Nucleus</keyword>
<keyword evidence="15" id="KW-1185">Reference proteome</keyword>
<dbReference type="GO" id="GO:0005524">
    <property type="term" value="F:ATP binding"/>
    <property type="evidence" value="ECO:0007669"/>
    <property type="project" value="UniProtKB-KW"/>
</dbReference>
<dbReference type="Pfam" id="PF09111">
    <property type="entry name" value="SLIDE"/>
    <property type="match status" value="1"/>
</dbReference>
<dbReference type="InterPro" id="IPR001005">
    <property type="entry name" value="SANT/Myb"/>
</dbReference>
<dbReference type="Gene3D" id="3.40.50.300">
    <property type="entry name" value="P-loop containing nucleotide triphosphate hydrolases"/>
    <property type="match status" value="1"/>
</dbReference>
<dbReference type="EMBL" id="CAJZBQ010000044">
    <property type="protein sequence ID" value="CAG9327900.1"/>
    <property type="molecule type" value="Genomic_DNA"/>
</dbReference>
<keyword evidence="7" id="KW-0156">Chromatin regulator</keyword>
<feature type="coiled-coil region" evidence="10">
    <location>
        <begin position="624"/>
        <end position="655"/>
    </location>
</feature>
<feature type="compositionally biased region" description="Acidic residues" evidence="11">
    <location>
        <begin position="1"/>
        <end position="13"/>
    </location>
</feature>
<accession>A0AAU9JSJ8</accession>
<dbReference type="GO" id="GO:0140658">
    <property type="term" value="F:ATP-dependent chromatin remodeler activity"/>
    <property type="evidence" value="ECO:0007669"/>
    <property type="project" value="TreeGrafter"/>
</dbReference>
<dbReference type="GO" id="GO:0016887">
    <property type="term" value="F:ATP hydrolysis activity"/>
    <property type="evidence" value="ECO:0007669"/>
    <property type="project" value="TreeGrafter"/>
</dbReference>
<evidence type="ECO:0000256" key="7">
    <source>
        <dbReference type="ARBA" id="ARBA00022853"/>
    </source>
</evidence>
<organism evidence="14 15">
    <name type="scientific">Blepharisma stoltei</name>
    <dbReference type="NCBI Taxonomy" id="1481888"/>
    <lineage>
        <taxon>Eukaryota</taxon>
        <taxon>Sar</taxon>
        <taxon>Alveolata</taxon>
        <taxon>Ciliophora</taxon>
        <taxon>Postciliodesmatophora</taxon>
        <taxon>Heterotrichea</taxon>
        <taxon>Heterotrichida</taxon>
        <taxon>Blepharismidae</taxon>
        <taxon>Blepharisma</taxon>
    </lineage>
</organism>
<dbReference type="InterPro" id="IPR038718">
    <property type="entry name" value="SNF2-like_sf"/>
</dbReference>
<dbReference type="Gene3D" id="1.10.10.60">
    <property type="entry name" value="Homeodomain-like"/>
    <property type="match status" value="2"/>
</dbReference>
<dbReference type="CDD" id="cd00167">
    <property type="entry name" value="SANT"/>
    <property type="match status" value="1"/>
</dbReference>
<dbReference type="InterPro" id="IPR027417">
    <property type="entry name" value="P-loop_NTPase"/>
</dbReference>
<evidence type="ECO:0000256" key="5">
    <source>
        <dbReference type="ARBA" id="ARBA00022806"/>
    </source>
</evidence>
<feature type="domain" description="Helicase C-terminal" evidence="13">
    <location>
        <begin position="432"/>
        <end position="583"/>
    </location>
</feature>
<dbReference type="AlphaFoldDB" id="A0AAU9JSJ8"/>
<keyword evidence="3" id="KW-0547">Nucleotide-binding</keyword>
<dbReference type="GO" id="GO:0005634">
    <property type="term" value="C:nucleus"/>
    <property type="evidence" value="ECO:0007669"/>
    <property type="project" value="UniProtKB-SubCell"/>
</dbReference>
<dbReference type="PROSITE" id="PS51192">
    <property type="entry name" value="HELICASE_ATP_BIND_1"/>
    <property type="match status" value="1"/>
</dbReference>
<dbReference type="Gene3D" id="3.40.50.10810">
    <property type="entry name" value="Tandem AAA-ATPase domain"/>
    <property type="match status" value="1"/>
</dbReference>
<dbReference type="Pfam" id="PF00271">
    <property type="entry name" value="Helicase_C"/>
    <property type="match status" value="1"/>
</dbReference>
<keyword evidence="6" id="KW-0067">ATP-binding</keyword>
<evidence type="ECO:0000313" key="15">
    <source>
        <dbReference type="Proteomes" id="UP001162131"/>
    </source>
</evidence>
<evidence type="ECO:0000313" key="14">
    <source>
        <dbReference type="EMBL" id="CAG9327900.1"/>
    </source>
</evidence>
<dbReference type="InterPro" id="IPR015195">
    <property type="entry name" value="SLIDE"/>
</dbReference>
<dbReference type="GO" id="GO:0003682">
    <property type="term" value="F:chromatin binding"/>
    <property type="evidence" value="ECO:0007669"/>
    <property type="project" value="TreeGrafter"/>
</dbReference>
<feature type="region of interest" description="Disordered" evidence="11">
    <location>
        <begin position="925"/>
        <end position="971"/>
    </location>
</feature>
<sequence>MEDLPIENIEDSSSDSNASFSSSDYKESRQNLKKNLITDIKEFKEHHKDCQENLSYLLQQAEKYANFLFYNDEETSEACEDTTKRKKSHKTPDNLYMADMSKQQRVIRISTQPSIIKNGQLRQYQIDGINWLISLFKAGINGILADEMGLGKTVQAIGFLAYLKEIEKIDGPHLIVVPKSTLGNWIIEFSKWCPSFRTVKLIAAKPYREEILKNELIPGKFDICVTSYEGIFICQNYLKKYKWKFLIIDEAHKIKNDESNLAQLLRQLHSDHRILITGTPLQNNLHELWSLMNFLLPDLFSSSSEFDEWFNLGTEEGLKTEEIENKNVKMVQQLHKILKPFILRRTKSEVEKGIPAKKEILVALNMTALQRDLYKKILTNELVKLDSKSHYLNVVMQLKKVCNHPFLFPGIEDQNTTNYFEGLVAHSGKMKLLDRLLLKLKENGSQVLIFSQMTMMLDIIEDYCSYKGYFYCRLDGSTDIYEREQMIEKFNMPGSEYFIFLLSTRAGGLGINLVSADTVILYDSDWNPQTDLQAMDRAHRIGQKKQVNVYRLVIKDSLEERIIERQCLRLKLDSLIIQTGRLAPKNAPLQKEELREMLHYGADQIFNATEENSDITEEDLVAILQRGEQHLQKIDQDLENQLDKKKMNLVDFESKIDMWNFESVDYSKKRKEDSKAAIELLMQDKILDDYKARRERKLYNTEPKLEILQGNKGKEFKPVPDYRFCQNRERLIDLQKKEFFKEINDEEKQELEKLLATGFEWNRKEYYSFLKGCELYGKEEYALISEVMGSKTMEEVKSYSEVFWQRLDELEEKEKILKLFEKRQSMVEKHKNSQKLLDQKYSQYKEPWKELKFHVLPSHKSKLYTEDNDRILVCMTKTVGYGNWEELKACLRRSPLLRFDYMLRSRTTSDLQRRVDSLIKLLEKEYEEKENNNGENQKVPSKRSKENNDEPKPRKIKKIKDAEIENNNEMQ</sequence>
<dbReference type="GO" id="GO:0034728">
    <property type="term" value="P:nucleosome organization"/>
    <property type="evidence" value="ECO:0007669"/>
    <property type="project" value="TreeGrafter"/>
</dbReference>
<keyword evidence="5" id="KW-0347">Helicase</keyword>
<gene>
    <name evidence="14" type="ORF">BSTOLATCC_MIC44520</name>
</gene>
<keyword evidence="10" id="KW-0175">Coiled coil</keyword>
<comment type="similarity">
    <text evidence="2">Belongs to the SNF2/RAD54 helicase family. ISWI subfamily.</text>
</comment>
<dbReference type="SUPFAM" id="SSF52540">
    <property type="entry name" value="P-loop containing nucleoside triphosphate hydrolases"/>
    <property type="match status" value="2"/>
</dbReference>
<dbReference type="CDD" id="cd18793">
    <property type="entry name" value="SF2_C_SNF"/>
    <property type="match status" value="1"/>
</dbReference>
<feature type="compositionally biased region" description="Basic and acidic residues" evidence="11">
    <location>
        <begin position="943"/>
        <end position="963"/>
    </location>
</feature>
<evidence type="ECO:0000256" key="6">
    <source>
        <dbReference type="ARBA" id="ARBA00022840"/>
    </source>
</evidence>
<dbReference type="SMART" id="SM00487">
    <property type="entry name" value="DEXDc"/>
    <property type="match status" value="1"/>
</dbReference>
<evidence type="ECO:0000256" key="10">
    <source>
        <dbReference type="SAM" id="Coils"/>
    </source>
</evidence>
<protein>
    <submittedName>
        <fullName evidence="14">Uncharacterized protein</fullName>
    </submittedName>
</protein>
<comment type="subcellular location">
    <subcellularLocation>
        <location evidence="1">Nucleus</location>
    </subcellularLocation>
</comment>
<dbReference type="GO" id="GO:0004386">
    <property type="term" value="F:helicase activity"/>
    <property type="evidence" value="ECO:0007669"/>
    <property type="project" value="UniProtKB-KW"/>
</dbReference>
<dbReference type="SUPFAM" id="SSF46689">
    <property type="entry name" value="Homeodomain-like"/>
    <property type="match status" value="2"/>
</dbReference>
<evidence type="ECO:0000256" key="1">
    <source>
        <dbReference type="ARBA" id="ARBA00004123"/>
    </source>
</evidence>
<evidence type="ECO:0000256" key="9">
    <source>
        <dbReference type="ARBA" id="ARBA00023242"/>
    </source>
</evidence>
<evidence type="ECO:0000256" key="4">
    <source>
        <dbReference type="ARBA" id="ARBA00022801"/>
    </source>
</evidence>
<dbReference type="GO" id="GO:0000785">
    <property type="term" value="C:chromatin"/>
    <property type="evidence" value="ECO:0007669"/>
    <property type="project" value="TreeGrafter"/>
</dbReference>
<evidence type="ECO:0000259" key="12">
    <source>
        <dbReference type="PROSITE" id="PS51192"/>
    </source>
</evidence>
<dbReference type="InterPro" id="IPR049730">
    <property type="entry name" value="SNF2/RAD54-like_C"/>
</dbReference>
<dbReference type="SMART" id="SM00717">
    <property type="entry name" value="SANT"/>
    <property type="match status" value="2"/>
</dbReference>
<evidence type="ECO:0000256" key="2">
    <source>
        <dbReference type="ARBA" id="ARBA00009687"/>
    </source>
</evidence>
<evidence type="ECO:0000256" key="11">
    <source>
        <dbReference type="SAM" id="MobiDB-lite"/>
    </source>
</evidence>
<dbReference type="GO" id="GO:0003677">
    <property type="term" value="F:DNA binding"/>
    <property type="evidence" value="ECO:0007669"/>
    <property type="project" value="UniProtKB-KW"/>
</dbReference>
<dbReference type="Pfam" id="PF00176">
    <property type="entry name" value="SNF2-rel_dom"/>
    <property type="match status" value="1"/>
</dbReference>
<comment type="caution">
    <text evidence="14">The sequence shown here is derived from an EMBL/GenBank/DDBJ whole genome shotgun (WGS) entry which is preliminary data.</text>
</comment>
<evidence type="ECO:0000256" key="3">
    <source>
        <dbReference type="ARBA" id="ARBA00022741"/>
    </source>
</evidence>
<dbReference type="Proteomes" id="UP001162131">
    <property type="component" value="Unassembled WGS sequence"/>
</dbReference>
<feature type="compositionally biased region" description="Low complexity" evidence="11">
    <location>
        <begin position="14"/>
        <end position="23"/>
    </location>
</feature>
<dbReference type="FunFam" id="3.40.50.10810:FF:000005">
    <property type="entry name" value="Photoperiod-independent early flowering 1"/>
    <property type="match status" value="1"/>
</dbReference>
<name>A0AAU9JSJ8_9CILI</name>
<dbReference type="GO" id="GO:0042393">
    <property type="term" value="F:histone binding"/>
    <property type="evidence" value="ECO:0007669"/>
    <property type="project" value="TreeGrafter"/>
</dbReference>
<keyword evidence="4" id="KW-0378">Hydrolase</keyword>
<proteinExistence type="inferred from homology"/>
<dbReference type="InterPro" id="IPR000330">
    <property type="entry name" value="SNF2_N"/>
</dbReference>
<reference evidence="14" key="1">
    <citation type="submission" date="2021-09" db="EMBL/GenBank/DDBJ databases">
        <authorList>
            <consortium name="AG Swart"/>
            <person name="Singh M."/>
            <person name="Singh A."/>
            <person name="Seah K."/>
            <person name="Emmerich C."/>
        </authorList>
    </citation>
    <scope>NUCLEOTIDE SEQUENCE</scope>
    <source>
        <strain evidence="14">ATCC30299</strain>
    </source>
</reference>
<dbReference type="PROSITE" id="PS51194">
    <property type="entry name" value="HELICASE_CTER"/>
    <property type="match status" value="1"/>
</dbReference>
<dbReference type="InterPro" id="IPR014001">
    <property type="entry name" value="Helicase_ATP-bd"/>
</dbReference>
<dbReference type="InterPro" id="IPR001650">
    <property type="entry name" value="Helicase_C-like"/>
</dbReference>
<evidence type="ECO:0000256" key="8">
    <source>
        <dbReference type="ARBA" id="ARBA00023125"/>
    </source>
</evidence>
<dbReference type="PANTHER" id="PTHR45623:SF49">
    <property type="entry name" value="SWI_SNF-RELATED MATRIX-ASSOCIATED ACTIN-DEPENDENT REGULATOR OF CHROMATIN SUBFAMILY A MEMBER 5"/>
    <property type="match status" value="1"/>
</dbReference>
<feature type="region of interest" description="Disordered" evidence="11">
    <location>
        <begin position="1"/>
        <end position="26"/>
    </location>
</feature>